<keyword evidence="2" id="KW-0378">Hydrolase</keyword>
<dbReference type="Pfam" id="PF00450">
    <property type="entry name" value="Peptidase_S10"/>
    <property type="match status" value="1"/>
</dbReference>
<comment type="similarity">
    <text evidence="1">Belongs to the peptidase S10 family.</text>
</comment>
<name>A0A1V9XHB8_9ACAR</name>
<evidence type="ECO:0000313" key="2">
    <source>
        <dbReference type="EMBL" id="OQR72927.1"/>
    </source>
</evidence>
<dbReference type="Gene3D" id="3.40.50.1820">
    <property type="entry name" value="alpha/beta hydrolase"/>
    <property type="match status" value="1"/>
</dbReference>
<dbReference type="OrthoDB" id="443318at2759"/>
<dbReference type="InterPro" id="IPR001563">
    <property type="entry name" value="Peptidase_S10"/>
</dbReference>
<evidence type="ECO:0000256" key="1">
    <source>
        <dbReference type="ARBA" id="ARBA00009431"/>
    </source>
</evidence>
<dbReference type="EMBL" id="MNPL01010794">
    <property type="protein sequence ID" value="OQR72927.1"/>
    <property type="molecule type" value="Genomic_DNA"/>
</dbReference>
<dbReference type="AlphaFoldDB" id="A0A1V9XHB8"/>
<comment type="caution">
    <text evidence="2">The sequence shown here is derived from an EMBL/GenBank/DDBJ whole genome shotgun (WGS) entry which is preliminary data.</text>
</comment>
<gene>
    <name evidence="2" type="ORF">BIW11_10065</name>
</gene>
<dbReference type="InterPro" id="IPR029058">
    <property type="entry name" value="AB_hydrolase_fold"/>
</dbReference>
<proteinExistence type="inferred from homology"/>
<dbReference type="GO" id="GO:0004185">
    <property type="term" value="F:serine-type carboxypeptidase activity"/>
    <property type="evidence" value="ECO:0007669"/>
    <property type="project" value="InterPro"/>
</dbReference>
<dbReference type="InParanoid" id="A0A1V9XHB8"/>
<accession>A0A1V9XHB8</accession>
<keyword evidence="2" id="KW-0121">Carboxypeptidase</keyword>
<evidence type="ECO:0000313" key="3">
    <source>
        <dbReference type="Proteomes" id="UP000192247"/>
    </source>
</evidence>
<reference evidence="2 3" key="1">
    <citation type="journal article" date="2017" name="Gigascience">
        <title>Draft genome of the honey bee ectoparasitic mite, Tropilaelaps mercedesae, is shaped by the parasitic life history.</title>
        <authorList>
            <person name="Dong X."/>
            <person name="Armstrong S.D."/>
            <person name="Xia D."/>
            <person name="Makepeace B.L."/>
            <person name="Darby A.C."/>
            <person name="Kadowaki T."/>
        </authorList>
    </citation>
    <scope>NUCLEOTIDE SEQUENCE [LARGE SCALE GENOMIC DNA]</scope>
    <source>
        <strain evidence="2">Wuxi-XJTLU</strain>
    </source>
</reference>
<dbReference type="Proteomes" id="UP000192247">
    <property type="component" value="Unassembled WGS sequence"/>
</dbReference>
<protein>
    <submittedName>
        <fullName evidence="2">Putative serine carboxypeptidase CPVL isoform 2</fullName>
    </submittedName>
</protein>
<keyword evidence="2" id="KW-0645">Protease</keyword>
<organism evidence="2 3">
    <name type="scientific">Tropilaelaps mercedesae</name>
    <dbReference type="NCBI Taxonomy" id="418985"/>
    <lineage>
        <taxon>Eukaryota</taxon>
        <taxon>Metazoa</taxon>
        <taxon>Ecdysozoa</taxon>
        <taxon>Arthropoda</taxon>
        <taxon>Chelicerata</taxon>
        <taxon>Arachnida</taxon>
        <taxon>Acari</taxon>
        <taxon>Parasitiformes</taxon>
        <taxon>Mesostigmata</taxon>
        <taxon>Gamasina</taxon>
        <taxon>Dermanyssoidea</taxon>
        <taxon>Laelapidae</taxon>
        <taxon>Tropilaelaps</taxon>
    </lineage>
</organism>
<dbReference type="GO" id="GO:0006508">
    <property type="term" value="P:proteolysis"/>
    <property type="evidence" value="ECO:0007669"/>
    <property type="project" value="InterPro"/>
</dbReference>
<dbReference type="STRING" id="418985.A0A1V9XHB8"/>
<dbReference type="SUPFAM" id="SSF53474">
    <property type="entry name" value="alpha/beta-Hydrolases"/>
    <property type="match status" value="1"/>
</dbReference>
<sequence>MVMIYNGQLDITIAASDLARVKRIIWKNRSTGNPTGYMRQVKHLTQVLVRNAGHILAFDQPENAYDMIDRFINGKPFKITKMI</sequence>
<keyword evidence="3" id="KW-1185">Reference proteome</keyword>